<keyword evidence="1" id="KW-0812">Transmembrane</keyword>
<dbReference type="InParanoid" id="B0WAW8"/>
<dbReference type="Gene3D" id="2.60.40.10">
    <property type="entry name" value="Immunoglobulins"/>
    <property type="match status" value="2"/>
</dbReference>
<dbReference type="OrthoDB" id="6381660at2759"/>
<reference evidence="3" key="1">
    <citation type="submission" date="2007-03" db="EMBL/GenBank/DDBJ databases">
        <title>Annotation of Culex pipiens quinquefasciatus.</title>
        <authorList>
            <consortium name="The Broad Institute Genome Sequencing Platform"/>
            <person name="Atkinson P.W."/>
            <person name="Hemingway J."/>
            <person name="Christensen B.M."/>
            <person name="Higgs S."/>
            <person name="Kodira C."/>
            <person name="Hannick L."/>
            <person name="Megy K."/>
            <person name="O'Leary S."/>
            <person name="Pearson M."/>
            <person name="Haas B.J."/>
            <person name="Mauceli E."/>
            <person name="Wortman J.R."/>
            <person name="Lee N.H."/>
            <person name="Guigo R."/>
            <person name="Stanke M."/>
            <person name="Alvarado L."/>
            <person name="Amedeo P."/>
            <person name="Antoine C.H."/>
            <person name="Arensburger P."/>
            <person name="Bidwell S.L."/>
            <person name="Crawford M."/>
            <person name="Camaro F."/>
            <person name="Devon K."/>
            <person name="Engels R."/>
            <person name="Hammond M."/>
            <person name="Howarth C."/>
            <person name="Koehrsen M."/>
            <person name="Lawson D."/>
            <person name="Montgomery P."/>
            <person name="Nene V."/>
            <person name="Nusbaum C."/>
            <person name="Puiu D."/>
            <person name="Romero-Severson J."/>
            <person name="Severson D.W."/>
            <person name="Shumway M."/>
            <person name="Sisk P."/>
            <person name="Stolte C."/>
            <person name="Zeng Q."/>
            <person name="Eisenstadt E."/>
            <person name="Fraser-Liggett C."/>
            <person name="Strausberg R."/>
            <person name="Galagan J."/>
            <person name="Birren B."/>
            <person name="Collins F.H."/>
        </authorList>
    </citation>
    <scope>NUCLEOTIDE SEQUENCE [LARGE SCALE GENOMIC DNA]</scope>
    <source>
        <strain evidence="3">JHB</strain>
    </source>
</reference>
<feature type="domain" description="Fibronectin type-III" evidence="2">
    <location>
        <begin position="421"/>
        <end position="518"/>
    </location>
</feature>
<dbReference type="SUPFAM" id="SSF49265">
    <property type="entry name" value="Fibronectin type III"/>
    <property type="match status" value="1"/>
</dbReference>
<dbReference type="PhylomeDB" id="B0WAW8"/>
<organism>
    <name type="scientific">Culex quinquefasciatus</name>
    <name type="common">Southern house mosquito</name>
    <name type="synonym">Culex pungens</name>
    <dbReference type="NCBI Taxonomy" id="7176"/>
    <lineage>
        <taxon>Eukaryota</taxon>
        <taxon>Metazoa</taxon>
        <taxon>Ecdysozoa</taxon>
        <taxon>Arthropoda</taxon>
        <taxon>Hexapoda</taxon>
        <taxon>Insecta</taxon>
        <taxon>Pterygota</taxon>
        <taxon>Neoptera</taxon>
        <taxon>Endopterygota</taxon>
        <taxon>Diptera</taxon>
        <taxon>Nematocera</taxon>
        <taxon>Culicoidea</taxon>
        <taxon>Culicidae</taxon>
        <taxon>Culicinae</taxon>
        <taxon>Culicini</taxon>
        <taxon>Culex</taxon>
        <taxon>Culex</taxon>
    </lineage>
</organism>
<evidence type="ECO:0000256" key="1">
    <source>
        <dbReference type="SAM" id="Phobius"/>
    </source>
</evidence>
<gene>
    <name evidence="3" type="ORF">CpipJ_CPIJ004128</name>
</gene>
<dbReference type="InterPro" id="IPR003961">
    <property type="entry name" value="FN3_dom"/>
</dbReference>
<proteinExistence type="predicted"/>
<dbReference type="VEuPathDB" id="VectorBase:CPIJ004128"/>
<dbReference type="PROSITE" id="PS50853">
    <property type="entry name" value="FN3"/>
    <property type="match status" value="1"/>
</dbReference>
<feature type="transmembrane region" description="Helical" evidence="1">
    <location>
        <begin position="522"/>
        <end position="540"/>
    </location>
</feature>
<dbReference type="HOGENOM" id="CLU_432291_0_0_1"/>
<dbReference type="OMA" id="HEEFRIT"/>
<keyword evidence="1" id="KW-0472">Membrane</keyword>
<evidence type="ECO:0000313" key="3">
    <source>
        <dbReference type="EMBL" id="EDS41926.1"/>
    </source>
</evidence>
<dbReference type="KEGG" id="cqu:CpipJ_CPIJ004128"/>
<protein>
    <recommendedName>
        <fullName evidence="2">Fibronectin type-III domain-containing protein</fullName>
    </recommendedName>
</protein>
<dbReference type="CDD" id="cd00063">
    <property type="entry name" value="FN3"/>
    <property type="match status" value="1"/>
</dbReference>
<keyword evidence="1" id="KW-1133">Transmembrane helix</keyword>
<dbReference type="AlphaFoldDB" id="B0WAW8"/>
<dbReference type="EMBL" id="DS231876">
    <property type="protein sequence ID" value="EDS41926.1"/>
    <property type="molecule type" value="Genomic_DNA"/>
</dbReference>
<dbReference type="InterPro" id="IPR036116">
    <property type="entry name" value="FN3_sf"/>
</dbReference>
<evidence type="ECO:0000259" key="2">
    <source>
        <dbReference type="PROSITE" id="PS50853"/>
    </source>
</evidence>
<sequence length="645" mass="73669">MNEEFGYTCEYLGAKIDEQVVTLGEPPSMIDPDKFKCISENLNYLHCHFPARTDHCQLGTSYSLLLMNSDTFESCKLVKVNDSFSFDSRDQSCKYPVDEEVIEFRLRISNQFGSVTQKIAVNHYDVVRPSAPYSIVVENQQKQIIMSWKSKKYLNYFGRKFEYSFLCKNESRVETNHMIFRRTLGKTFCPQPKVRLRVIPESTNQETIWSDWGFQDRRPGKARFNCLGCSKKPDENRLVGVFNYIENSDQSMTIEVFWQRDSTSNETNVVAVSETGITYQPSLNSLQPTFHNMKHEEFRITLQRSIPGKSPHLEGFQVQPIMASHQPRFKKLLNNNKSFEVSWFPPENQNDLQGYTVMYCHLTATSVCEESIVFQKLPPTDTFFNIYSEKTLNFAVSAEYPTYTSSLVWQQCIVSPSTNTHNKSPKFHFFDVSSNSLKLRLEPSCEDRSLYELLQVHVIDSTSGHPVTSRTYPPHETVVEIVDLAPDTSYEVLLVAYNSSNVPHEARRRVFTAKTGSDDRPIVYIVTGVVLLIAMISSAYRVTVRIRAIMDIEVEFPFGLLGIDEEPVRVCVERKCLPSDGVGGNYVGKEQKQAYLEAVQEEEMGDDLGCGQCGVTPLSLGEFEENSWQPNTGYLSVDVIMKRGI</sequence>
<dbReference type="VEuPathDB" id="VectorBase:CQUJHB003923"/>
<name>B0WAW8_CULQU</name>
<accession>B0WAW8</accession>
<dbReference type="STRING" id="7176.B0WAW8"/>
<dbReference type="InterPro" id="IPR013783">
    <property type="entry name" value="Ig-like_fold"/>
</dbReference>